<sequence length="102" mass="11575">MVTKSFNDTYKDAAVIAEVVLLAPVLERKDYRSVLTSIIARLERESLLGLVLHQRLVQLLHDDWPGHLINDNFVKILRVLQQPLKHTYKALGGAEHAATEHI</sequence>
<name>A0A9P5RD99_9FUNG</name>
<proteinExistence type="predicted"/>
<organism evidence="1 2">
    <name type="scientific">Linnemannia schmuckeri</name>
    <dbReference type="NCBI Taxonomy" id="64567"/>
    <lineage>
        <taxon>Eukaryota</taxon>
        <taxon>Fungi</taxon>
        <taxon>Fungi incertae sedis</taxon>
        <taxon>Mucoromycota</taxon>
        <taxon>Mortierellomycotina</taxon>
        <taxon>Mortierellomycetes</taxon>
        <taxon>Mortierellales</taxon>
        <taxon>Mortierellaceae</taxon>
        <taxon>Linnemannia</taxon>
    </lineage>
</organism>
<keyword evidence="2" id="KW-1185">Reference proteome</keyword>
<dbReference type="EMBL" id="JAAAUQ010002029">
    <property type="protein sequence ID" value="KAF9128923.1"/>
    <property type="molecule type" value="Genomic_DNA"/>
</dbReference>
<dbReference type="AlphaFoldDB" id="A0A9P5RD99"/>
<gene>
    <name evidence="1" type="ORF">BG015_004259</name>
</gene>
<protein>
    <submittedName>
        <fullName evidence="1">Uncharacterized protein</fullName>
    </submittedName>
</protein>
<evidence type="ECO:0000313" key="2">
    <source>
        <dbReference type="Proteomes" id="UP000748756"/>
    </source>
</evidence>
<accession>A0A9P5RD99</accession>
<comment type="caution">
    <text evidence="1">The sequence shown here is derived from an EMBL/GenBank/DDBJ whole genome shotgun (WGS) entry which is preliminary data.</text>
</comment>
<dbReference type="Proteomes" id="UP000748756">
    <property type="component" value="Unassembled WGS sequence"/>
</dbReference>
<reference evidence="1" key="1">
    <citation type="journal article" date="2020" name="Fungal Divers.">
        <title>Resolving the Mortierellaceae phylogeny through synthesis of multi-gene phylogenetics and phylogenomics.</title>
        <authorList>
            <person name="Vandepol N."/>
            <person name="Liber J."/>
            <person name="Desiro A."/>
            <person name="Na H."/>
            <person name="Kennedy M."/>
            <person name="Barry K."/>
            <person name="Grigoriev I.V."/>
            <person name="Miller A.N."/>
            <person name="O'Donnell K."/>
            <person name="Stajich J.E."/>
            <person name="Bonito G."/>
        </authorList>
    </citation>
    <scope>NUCLEOTIDE SEQUENCE</scope>
    <source>
        <strain evidence="1">NRRL 6426</strain>
    </source>
</reference>
<evidence type="ECO:0000313" key="1">
    <source>
        <dbReference type="EMBL" id="KAF9128923.1"/>
    </source>
</evidence>